<dbReference type="InterPro" id="IPR051235">
    <property type="entry name" value="CEP152/SHC-Transforming"/>
</dbReference>
<feature type="non-terminal residue" evidence="3">
    <location>
        <position position="525"/>
    </location>
</feature>
<feature type="compositionally biased region" description="Basic and acidic residues" evidence="2">
    <location>
        <begin position="108"/>
        <end position="117"/>
    </location>
</feature>
<dbReference type="PANTHER" id="PTHR10337">
    <property type="entry name" value="SHC TRANSFORMING PROTEIN"/>
    <property type="match status" value="1"/>
</dbReference>
<accession>A0A1B6H2D2</accession>
<sequence length="525" mass="60381">MGDPGFSLFDQKHLTLHLNNDEEEDEAAIRYAKEKDDEIKEELARAFLNVDDDDEDDHEGHSGSSSSDEEEGYQAVNIIDNNTKGPHTNGLIFNSVSDNSRNLLSESDFSRNTEPERPALANGQMFSPSRRESSGFAQTNGGNMEYLTANGGRGDGNHHFQTWSNANNYDHRGHFEKSLEESVGDYRQVNGGRGDADEHLQMWNGTNYGQREQFDNSHGESTGLGENEVPEHYHQQVFSNNSHNENNKPVKPIFSNDGSKTFEKSDEDYILAYKHTEDNVEQLRVLLDVQERELKRLTEQLETERQQSARYKNEMFRKCALMEGEKERALLSRDELSKLLVSSKEQINMLQTEVQSLKELVAAMEKNKKKSEEMEELGRIQIQELEERIAMMERCDPSKNLAKQQDMMVKDLKNKHQQDVVMLQKQIETLNKKLLQKEEDCSGLEKKMAELQREHEMLLVDKGNTINQLSRQLDESQAQCRQLMAANVSVENVRLQNQLDEVVREKERLNESVKTLQIECSMMRS</sequence>
<feature type="coiled-coil region" evidence="1">
    <location>
        <begin position="413"/>
        <end position="519"/>
    </location>
</feature>
<keyword evidence="1" id="KW-0175">Coiled coil</keyword>
<dbReference type="EMBL" id="GECZ01000948">
    <property type="protein sequence ID" value="JAS68821.1"/>
    <property type="molecule type" value="Transcribed_RNA"/>
</dbReference>
<evidence type="ECO:0000313" key="3">
    <source>
        <dbReference type="EMBL" id="JAS68821.1"/>
    </source>
</evidence>
<dbReference type="GO" id="GO:0007099">
    <property type="term" value="P:centriole replication"/>
    <property type="evidence" value="ECO:0007669"/>
    <property type="project" value="TreeGrafter"/>
</dbReference>
<feature type="region of interest" description="Disordered" evidence="2">
    <location>
        <begin position="46"/>
        <end position="72"/>
    </location>
</feature>
<name>A0A1B6H2D2_9HEMI</name>
<reference evidence="3" key="1">
    <citation type="submission" date="2015-11" db="EMBL/GenBank/DDBJ databases">
        <title>De novo transcriptome assembly of four potential Pierce s Disease insect vectors from Arizona vineyards.</title>
        <authorList>
            <person name="Tassone E.E."/>
        </authorList>
    </citation>
    <scope>NUCLEOTIDE SEQUENCE</scope>
</reference>
<dbReference type="GO" id="GO:0005813">
    <property type="term" value="C:centrosome"/>
    <property type="evidence" value="ECO:0007669"/>
    <property type="project" value="TreeGrafter"/>
</dbReference>
<protein>
    <submittedName>
        <fullName evidence="3">Uncharacterized protein</fullName>
    </submittedName>
</protein>
<proteinExistence type="predicted"/>
<feature type="region of interest" description="Disordered" evidence="2">
    <location>
        <begin position="105"/>
        <end position="165"/>
    </location>
</feature>
<feature type="coiled-coil region" evidence="1">
    <location>
        <begin position="273"/>
        <end position="377"/>
    </location>
</feature>
<evidence type="ECO:0000256" key="1">
    <source>
        <dbReference type="SAM" id="Coils"/>
    </source>
</evidence>
<feature type="region of interest" description="Disordered" evidence="2">
    <location>
        <begin position="239"/>
        <end position="259"/>
    </location>
</feature>
<dbReference type="AlphaFoldDB" id="A0A1B6H2D2"/>
<evidence type="ECO:0000256" key="2">
    <source>
        <dbReference type="SAM" id="MobiDB-lite"/>
    </source>
</evidence>
<organism evidence="3">
    <name type="scientific">Cuerna arida</name>
    <dbReference type="NCBI Taxonomy" id="1464854"/>
    <lineage>
        <taxon>Eukaryota</taxon>
        <taxon>Metazoa</taxon>
        <taxon>Ecdysozoa</taxon>
        <taxon>Arthropoda</taxon>
        <taxon>Hexapoda</taxon>
        <taxon>Insecta</taxon>
        <taxon>Pterygota</taxon>
        <taxon>Neoptera</taxon>
        <taxon>Paraneoptera</taxon>
        <taxon>Hemiptera</taxon>
        <taxon>Auchenorrhyncha</taxon>
        <taxon>Membracoidea</taxon>
        <taxon>Cicadellidae</taxon>
        <taxon>Cicadellinae</taxon>
        <taxon>Proconiini</taxon>
        <taxon>Cuerna</taxon>
    </lineage>
</organism>
<gene>
    <name evidence="3" type="ORF">g.3037</name>
</gene>
<dbReference type="PANTHER" id="PTHR10337:SF6">
    <property type="entry name" value="CENTROSOMAL PROTEIN OF 152 KDA"/>
    <property type="match status" value="1"/>
</dbReference>